<gene>
    <name evidence="2" type="ORF">DCK97_11780</name>
</gene>
<dbReference type="InterPro" id="IPR028978">
    <property type="entry name" value="Chorismate_lyase_/UTRA_dom_sf"/>
</dbReference>
<dbReference type="PANTHER" id="PTHR44846">
    <property type="entry name" value="MANNOSYL-D-GLYCERATE TRANSPORT/METABOLISM SYSTEM REPRESSOR MNGR-RELATED"/>
    <property type="match status" value="1"/>
</dbReference>
<reference evidence="2 3" key="1">
    <citation type="journal article" date="2018" name="Nat. Biotechnol.">
        <title>A standardized bacterial taxonomy based on genome phylogeny substantially revises the tree of life.</title>
        <authorList>
            <person name="Parks D.H."/>
            <person name="Chuvochina M."/>
            <person name="Waite D.W."/>
            <person name="Rinke C."/>
            <person name="Skarshewski A."/>
            <person name="Chaumeil P.A."/>
            <person name="Hugenholtz P."/>
        </authorList>
    </citation>
    <scope>NUCLEOTIDE SEQUENCE [LARGE SCALE GENOMIC DNA]</scope>
    <source>
        <strain evidence="2">UBA8739</strain>
    </source>
</reference>
<evidence type="ECO:0000313" key="3">
    <source>
        <dbReference type="Proteomes" id="UP000257706"/>
    </source>
</evidence>
<dbReference type="Gene3D" id="3.40.1410.10">
    <property type="entry name" value="Chorismate lyase-like"/>
    <property type="match status" value="1"/>
</dbReference>
<dbReference type="AlphaFoldDB" id="A0A3B9IJN3"/>
<dbReference type="Proteomes" id="UP000257706">
    <property type="component" value="Unassembled WGS sequence"/>
</dbReference>
<evidence type="ECO:0000259" key="1">
    <source>
        <dbReference type="SMART" id="SM00866"/>
    </source>
</evidence>
<accession>A0A3B9IJN3</accession>
<dbReference type="SUPFAM" id="SSF64288">
    <property type="entry name" value="Chorismate lyase-like"/>
    <property type="match status" value="1"/>
</dbReference>
<dbReference type="InterPro" id="IPR011663">
    <property type="entry name" value="UTRA"/>
</dbReference>
<dbReference type="GO" id="GO:0003677">
    <property type="term" value="F:DNA binding"/>
    <property type="evidence" value="ECO:0007669"/>
    <property type="project" value="InterPro"/>
</dbReference>
<evidence type="ECO:0000313" key="2">
    <source>
        <dbReference type="EMBL" id="HAE48091.1"/>
    </source>
</evidence>
<dbReference type="Pfam" id="PF07702">
    <property type="entry name" value="UTRA"/>
    <property type="match status" value="1"/>
</dbReference>
<dbReference type="InterPro" id="IPR050679">
    <property type="entry name" value="Bact_HTH_transcr_reg"/>
</dbReference>
<dbReference type="SMART" id="SM00866">
    <property type="entry name" value="UTRA"/>
    <property type="match status" value="1"/>
</dbReference>
<dbReference type="PANTHER" id="PTHR44846:SF7">
    <property type="entry name" value="TRANSCRIPTIONAL REGULATOR OF 2-AMINOETHYLPHOSPHONATE DEGRADATION OPERONS-RELATED"/>
    <property type="match status" value="1"/>
</dbReference>
<protein>
    <recommendedName>
        <fullName evidence="1">UbiC transcription regulator-associated domain-containing protein</fullName>
    </recommendedName>
</protein>
<dbReference type="GO" id="GO:0045892">
    <property type="term" value="P:negative regulation of DNA-templated transcription"/>
    <property type="evidence" value="ECO:0007669"/>
    <property type="project" value="TreeGrafter"/>
</dbReference>
<organism evidence="2 3">
    <name type="scientific">Tistrella mobilis</name>
    <dbReference type="NCBI Taxonomy" id="171437"/>
    <lineage>
        <taxon>Bacteria</taxon>
        <taxon>Pseudomonadati</taxon>
        <taxon>Pseudomonadota</taxon>
        <taxon>Alphaproteobacteria</taxon>
        <taxon>Geminicoccales</taxon>
        <taxon>Geminicoccaceae</taxon>
        <taxon>Tistrella</taxon>
    </lineage>
</organism>
<sequence>MALEGEGRVMRLDRRGWFATPPRLAFDPVNHVNFARAARDQGRDPGWQSLQRDMVPAPGPEARAMRLPPGTPLLRTFAWGALDGVRVYVEETFYNPRLGPVADTQWRGRSTTEVWEEDFGIRPRQRNLLVRPVRLAGEVLEVLALAPGAPGVYIRRIKVDEMGNVIEIDHEYWRFDAVEFRM</sequence>
<comment type="caution">
    <text evidence="2">The sequence shown here is derived from an EMBL/GenBank/DDBJ whole genome shotgun (WGS) entry which is preliminary data.</text>
</comment>
<dbReference type="EMBL" id="DMAI01000182">
    <property type="protein sequence ID" value="HAE48091.1"/>
    <property type="molecule type" value="Genomic_DNA"/>
</dbReference>
<name>A0A3B9IJN3_9PROT</name>
<proteinExistence type="predicted"/>
<feature type="domain" description="UbiC transcription regulator-associated" evidence="1">
    <location>
        <begin position="40"/>
        <end position="179"/>
    </location>
</feature>